<evidence type="ECO:0000256" key="1">
    <source>
        <dbReference type="ARBA" id="ARBA00004571"/>
    </source>
</evidence>
<feature type="domain" description="Secretin/TonB short N-terminal" evidence="17">
    <location>
        <begin position="67"/>
        <end position="118"/>
    </location>
</feature>
<dbReference type="Pfam" id="PF07660">
    <property type="entry name" value="STN"/>
    <property type="match status" value="1"/>
</dbReference>
<evidence type="ECO:0000259" key="17">
    <source>
        <dbReference type="SMART" id="SM00965"/>
    </source>
</evidence>
<sequence length="811" mass="86382">MRAARGAMTARGVLAGAGLALALALAGPRAAGARAGAPPLLEAQARLDIPAQPLATALMALGRQADVQILTASAAVAGQRSPGAAGTLTVRAALARLLDGTGLDYEVIGARTVVVRQRAFAPAASFESRLSGAKPSVPIVSALDTIRVSGVALGDAGFKADGTRAATRTDTDLADLPQSVSVVTRDLMDSQQAFEVADVVRHVAGVDYVDGFGGPPLFRIRGFNAGNGMTDGMPNGVARVEDLPPLIGIERVEVLKGPEAILGEASVDNNFGGSVNIVMKRPQAEPVRQLAFSAGRYDGTRLGFDFAGPLDAQRRLSYRLVAAGNYADRTAQGYRGQRSGYLAPSLAWQGEAARLLLGAEYVNNRVPVPDHTVLLGDSLALSSPFGVLPGNAGDHALFRTARGYYLAEWAPAGDWSLRSRGQYVRQRESGQAWAFANAQRSGDADALARTYRYSDAFYTLQNELAGRIEQGPLTHNLLLGFDYARTHAGSGAGPDAVTVSEPHAFNLLAGGALPSARSPELSVDLVRPLGGAWSTDRGLFLQDQLAVGESWDVLAALRRTTYTLASRGADAAPTQRRSIWIPRLGVVYKATPALALYASSTTGFQADSLLGEDGRPLPPSVSRQVEAGARLDLFERRARLTAAWYRIRLDHSVDLVSPDPPYFAVPGPGQLNRGMELEFEGQPLPGLDLSASYTGASIRNRDGSRPTAAPRRQFNLWASYRFQRPALQAWGVAGGVFARSRSLGRTEDGAYFDMPGQASVEANVGYYADRWRLTLGAKNLFARRLYAVDAEQSFVPLREGRVVLLSGTWDF</sequence>
<dbReference type="Pfam" id="PF07715">
    <property type="entry name" value="Plug"/>
    <property type="match status" value="1"/>
</dbReference>
<dbReference type="Proteomes" id="UP000245812">
    <property type="component" value="Unassembled WGS sequence"/>
</dbReference>
<dbReference type="Pfam" id="PF00593">
    <property type="entry name" value="TonB_dep_Rec_b-barrel"/>
    <property type="match status" value="1"/>
</dbReference>
<keyword evidence="11 14" id="KW-0472">Membrane</keyword>
<dbReference type="SMART" id="SM00965">
    <property type="entry name" value="STN"/>
    <property type="match status" value="1"/>
</dbReference>
<dbReference type="Gene3D" id="2.170.130.10">
    <property type="entry name" value="TonB-dependent receptor, plug domain"/>
    <property type="match status" value="1"/>
</dbReference>
<protein>
    <submittedName>
        <fullName evidence="18">Iron complex outermembrane receptor protein</fullName>
    </submittedName>
</protein>
<evidence type="ECO:0000256" key="12">
    <source>
        <dbReference type="ARBA" id="ARBA00023170"/>
    </source>
</evidence>
<dbReference type="GO" id="GO:0038023">
    <property type="term" value="F:signaling receptor activity"/>
    <property type="evidence" value="ECO:0007669"/>
    <property type="project" value="InterPro"/>
</dbReference>
<keyword evidence="12 18" id="KW-0675">Receptor</keyword>
<comment type="subcellular location">
    <subcellularLocation>
        <location evidence="1 14">Cell outer membrane</location>
        <topology evidence="1 14">Multi-pass membrane protein</topology>
    </subcellularLocation>
</comment>
<evidence type="ECO:0000313" key="19">
    <source>
        <dbReference type="Proteomes" id="UP000245812"/>
    </source>
</evidence>
<keyword evidence="10 15" id="KW-0798">TonB box</keyword>
<dbReference type="PANTHER" id="PTHR32552:SF68">
    <property type="entry name" value="FERRICHROME OUTER MEMBRANE TRANSPORTER_PHAGE RECEPTOR"/>
    <property type="match status" value="1"/>
</dbReference>
<feature type="chain" id="PRO_5016333425" evidence="16">
    <location>
        <begin position="27"/>
        <end position="811"/>
    </location>
</feature>
<evidence type="ECO:0000256" key="3">
    <source>
        <dbReference type="ARBA" id="ARBA00022448"/>
    </source>
</evidence>
<dbReference type="SUPFAM" id="SSF56935">
    <property type="entry name" value="Porins"/>
    <property type="match status" value="1"/>
</dbReference>
<dbReference type="CDD" id="cd01347">
    <property type="entry name" value="ligand_gated_channel"/>
    <property type="match status" value="1"/>
</dbReference>
<keyword evidence="19" id="KW-1185">Reference proteome</keyword>
<keyword evidence="3 14" id="KW-0813">Transport</keyword>
<dbReference type="EMBL" id="QGHC01000005">
    <property type="protein sequence ID" value="PWK88634.1"/>
    <property type="molecule type" value="Genomic_DNA"/>
</dbReference>
<organism evidence="18 19">
    <name type="scientific">Fulvimonas soli</name>
    <dbReference type="NCBI Taxonomy" id="155197"/>
    <lineage>
        <taxon>Bacteria</taxon>
        <taxon>Pseudomonadati</taxon>
        <taxon>Pseudomonadota</taxon>
        <taxon>Gammaproteobacteria</taxon>
        <taxon>Lysobacterales</taxon>
        <taxon>Rhodanobacteraceae</taxon>
        <taxon>Fulvimonas</taxon>
    </lineage>
</organism>
<keyword evidence="13 14" id="KW-0998">Cell outer membrane</keyword>
<proteinExistence type="inferred from homology"/>
<evidence type="ECO:0000256" key="2">
    <source>
        <dbReference type="ARBA" id="ARBA00009810"/>
    </source>
</evidence>
<keyword evidence="5" id="KW-0410">Iron transport</keyword>
<evidence type="ECO:0000256" key="14">
    <source>
        <dbReference type="PROSITE-ProRule" id="PRU01360"/>
    </source>
</evidence>
<feature type="signal peptide" evidence="16">
    <location>
        <begin position="1"/>
        <end position="26"/>
    </location>
</feature>
<keyword evidence="7 16" id="KW-0732">Signal</keyword>
<dbReference type="InterPro" id="IPR011662">
    <property type="entry name" value="Secretin/TonB_short_N"/>
</dbReference>
<accession>A0A316I6M3</accession>
<gene>
    <name evidence="18" type="ORF">C7456_105166</name>
</gene>
<comment type="similarity">
    <text evidence="2 14 15">Belongs to the TonB-dependent receptor family.</text>
</comment>
<dbReference type="NCBIfam" id="TIGR01783">
    <property type="entry name" value="TonB-siderophor"/>
    <property type="match status" value="1"/>
</dbReference>
<keyword evidence="9" id="KW-0406">Ion transport</keyword>
<comment type="caution">
    <text evidence="18">The sequence shown here is derived from an EMBL/GenBank/DDBJ whole genome shotgun (WGS) entry which is preliminary data.</text>
</comment>
<dbReference type="InterPro" id="IPR010105">
    <property type="entry name" value="TonB_sidphr_rcpt"/>
</dbReference>
<dbReference type="InterPro" id="IPR039426">
    <property type="entry name" value="TonB-dep_rcpt-like"/>
</dbReference>
<name>A0A316I6M3_9GAMM</name>
<dbReference type="InterPro" id="IPR036942">
    <property type="entry name" value="Beta-barrel_TonB_sf"/>
</dbReference>
<dbReference type="InterPro" id="IPR012910">
    <property type="entry name" value="Plug_dom"/>
</dbReference>
<dbReference type="RefSeq" id="WP_245889804.1">
    <property type="nucleotide sequence ID" value="NZ_MSZV01000060.1"/>
</dbReference>
<dbReference type="InterPro" id="IPR000531">
    <property type="entry name" value="Beta-barrel_TonB"/>
</dbReference>
<dbReference type="GO" id="GO:0009279">
    <property type="term" value="C:cell outer membrane"/>
    <property type="evidence" value="ECO:0007669"/>
    <property type="project" value="UniProtKB-SubCell"/>
</dbReference>
<reference evidence="18 19" key="1">
    <citation type="submission" date="2018-05" db="EMBL/GenBank/DDBJ databases">
        <title>Genomic Encyclopedia of Type Strains, Phase IV (KMG-IV): sequencing the most valuable type-strain genomes for metagenomic binning, comparative biology and taxonomic classification.</title>
        <authorList>
            <person name="Goeker M."/>
        </authorList>
    </citation>
    <scope>NUCLEOTIDE SEQUENCE [LARGE SCALE GENOMIC DNA]</scope>
    <source>
        <strain evidence="18 19">DSM 14263</strain>
    </source>
</reference>
<dbReference type="PROSITE" id="PS52016">
    <property type="entry name" value="TONB_DEPENDENT_REC_3"/>
    <property type="match status" value="1"/>
</dbReference>
<dbReference type="InterPro" id="IPR037066">
    <property type="entry name" value="Plug_dom_sf"/>
</dbReference>
<evidence type="ECO:0000256" key="13">
    <source>
        <dbReference type="ARBA" id="ARBA00023237"/>
    </source>
</evidence>
<evidence type="ECO:0000256" key="11">
    <source>
        <dbReference type="ARBA" id="ARBA00023136"/>
    </source>
</evidence>
<evidence type="ECO:0000256" key="6">
    <source>
        <dbReference type="ARBA" id="ARBA00022692"/>
    </source>
</evidence>
<evidence type="ECO:0000256" key="4">
    <source>
        <dbReference type="ARBA" id="ARBA00022452"/>
    </source>
</evidence>
<dbReference type="PANTHER" id="PTHR32552">
    <property type="entry name" value="FERRICHROME IRON RECEPTOR-RELATED"/>
    <property type="match status" value="1"/>
</dbReference>
<evidence type="ECO:0000256" key="10">
    <source>
        <dbReference type="ARBA" id="ARBA00023077"/>
    </source>
</evidence>
<dbReference type="GO" id="GO:0015344">
    <property type="term" value="F:siderophore uptake transmembrane transporter activity"/>
    <property type="evidence" value="ECO:0007669"/>
    <property type="project" value="TreeGrafter"/>
</dbReference>
<evidence type="ECO:0000256" key="15">
    <source>
        <dbReference type="RuleBase" id="RU003357"/>
    </source>
</evidence>
<evidence type="ECO:0000313" key="18">
    <source>
        <dbReference type="EMBL" id="PWK88634.1"/>
    </source>
</evidence>
<evidence type="ECO:0000256" key="5">
    <source>
        <dbReference type="ARBA" id="ARBA00022496"/>
    </source>
</evidence>
<keyword evidence="4 14" id="KW-1134">Transmembrane beta strand</keyword>
<evidence type="ECO:0000256" key="9">
    <source>
        <dbReference type="ARBA" id="ARBA00023065"/>
    </source>
</evidence>
<evidence type="ECO:0000256" key="7">
    <source>
        <dbReference type="ARBA" id="ARBA00022729"/>
    </source>
</evidence>
<keyword evidence="8" id="KW-0408">Iron</keyword>
<dbReference type="Gene3D" id="3.55.50.30">
    <property type="match status" value="1"/>
</dbReference>
<evidence type="ECO:0000256" key="16">
    <source>
        <dbReference type="SAM" id="SignalP"/>
    </source>
</evidence>
<dbReference type="GO" id="GO:0015891">
    <property type="term" value="P:siderophore transport"/>
    <property type="evidence" value="ECO:0007669"/>
    <property type="project" value="InterPro"/>
</dbReference>
<evidence type="ECO:0000256" key="8">
    <source>
        <dbReference type="ARBA" id="ARBA00023004"/>
    </source>
</evidence>
<dbReference type="Gene3D" id="2.40.170.20">
    <property type="entry name" value="TonB-dependent receptor, beta-barrel domain"/>
    <property type="match status" value="1"/>
</dbReference>
<dbReference type="AlphaFoldDB" id="A0A316I6M3"/>
<keyword evidence="6 14" id="KW-0812">Transmembrane</keyword>